<reference evidence="4 5" key="1">
    <citation type="submission" date="2021-07" db="EMBL/GenBank/DDBJ databases">
        <title>The Aristolochia fimbriata genome: insights into angiosperm evolution, floral development and chemical biosynthesis.</title>
        <authorList>
            <person name="Jiao Y."/>
        </authorList>
    </citation>
    <scope>NUCLEOTIDE SEQUENCE [LARGE SCALE GENOMIC DNA]</scope>
    <source>
        <strain evidence="4">IBCAS-2021</strain>
        <tissue evidence="4">Leaf</tissue>
    </source>
</reference>
<dbReference type="CDD" id="cd02440">
    <property type="entry name" value="AdoMet_MTases"/>
    <property type="match status" value="1"/>
</dbReference>
<dbReference type="Pfam" id="PF02353">
    <property type="entry name" value="CMAS"/>
    <property type="match status" value="1"/>
</dbReference>
<evidence type="ECO:0000313" key="4">
    <source>
        <dbReference type="EMBL" id="KAG9451875.1"/>
    </source>
</evidence>
<comment type="caution">
    <text evidence="4">The sequence shown here is derived from an EMBL/GenBank/DDBJ whole genome shotgun (WGS) entry which is preliminary data.</text>
</comment>
<dbReference type="Gene3D" id="3.40.50.150">
    <property type="entry name" value="Vaccinia Virus protein VP39"/>
    <property type="match status" value="1"/>
</dbReference>
<dbReference type="InterPro" id="IPR029063">
    <property type="entry name" value="SAM-dependent_MTases_sf"/>
</dbReference>
<sequence>MLRRLEEGSVPDEELRRLIRVELGRRLQWCQQKPTYEEQTAEILNLVKSLQKMRITSESESDCLNSQIYETPVAFLETIFSKLLKESPCYFKDESMTLDEAEVAMLDLYCERAQLKDGQKILDLGCGQGAVTFHVAQKYKNTHVTAVTNSASQKKYVEDRCRALKMSNVEVLLEDIGKLTMKEGTFDRILVVGLFEHLKNLQLLLQRISQWMTLDGLLFVDCVCHKNFAYECGDNVSVVDHWVLSGKHFSRTGEEWLKKLDANLEKGKEILESTYGSKEAALKEINHWRGLCMFASEMSGYNEGEEWMNSHLLFKKK</sequence>
<organism evidence="4 5">
    <name type="scientific">Aristolochia fimbriata</name>
    <name type="common">White veined hardy Dutchman's pipe vine</name>
    <dbReference type="NCBI Taxonomy" id="158543"/>
    <lineage>
        <taxon>Eukaryota</taxon>
        <taxon>Viridiplantae</taxon>
        <taxon>Streptophyta</taxon>
        <taxon>Embryophyta</taxon>
        <taxon>Tracheophyta</taxon>
        <taxon>Spermatophyta</taxon>
        <taxon>Magnoliopsida</taxon>
        <taxon>Magnoliidae</taxon>
        <taxon>Piperales</taxon>
        <taxon>Aristolochiaceae</taxon>
        <taxon>Aristolochia</taxon>
    </lineage>
</organism>
<dbReference type="AlphaFoldDB" id="A0AAV7ESM6"/>
<dbReference type="Proteomes" id="UP000825729">
    <property type="component" value="Unassembled WGS sequence"/>
</dbReference>
<keyword evidence="2" id="KW-0808">Transferase</keyword>
<protein>
    <submittedName>
        <fullName evidence="4">Uncharacterized protein</fullName>
    </submittedName>
</protein>
<evidence type="ECO:0000256" key="3">
    <source>
        <dbReference type="ARBA" id="ARBA00022691"/>
    </source>
</evidence>
<dbReference type="PANTHER" id="PTHR43832:SF1">
    <property type="entry name" value="S-ADENOSYL-L-METHIONINE-DEPENDENT METHYLTRANSFERASES SUPERFAMILY PROTEIN"/>
    <property type="match status" value="1"/>
</dbReference>
<keyword evidence="2" id="KW-0489">Methyltransferase</keyword>
<name>A0AAV7ESM6_ARIFI</name>
<evidence type="ECO:0000313" key="5">
    <source>
        <dbReference type="Proteomes" id="UP000825729"/>
    </source>
</evidence>
<accession>A0AAV7ESM6</accession>
<dbReference type="PANTHER" id="PTHR43832">
    <property type="match status" value="1"/>
</dbReference>
<keyword evidence="3" id="KW-0949">S-adenosyl-L-methionine</keyword>
<dbReference type="GO" id="GO:0008168">
    <property type="term" value="F:methyltransferase activity"/>
    <property type="evidence" value="ECO:0007669"/>
    <property type="project" value="UniProtKB-KW"/>
</dbReference>
<comment type="similarity">
    <text evidence="1">Belongs to the CFA/CMAS family.</text>
</comment>
<evidence type="ECO:0000256" key="1">
    <source>
        <dbReference type="ARBA" id="ARBA00010815"/>
    </source>
</evidence>
<dbReference type="EMBL" id="JAINDJ010000003">
    <property type="protein sequence ID" value="KAG9451875.1"/>
    <property type="molecule type" value="Genomic_DNA"/>
</dbReference>
<proteinExistence type="inferred from homology"/>
<dbReference type="GO" id="GO:0032259">
    <property type="term" value="P:methylation"/>
    <property type="evidence" value="ECO:0007669"/>
    <property type="project" value="UniProtKB-KW"/>
</dbReference>
<gene>
    <name evidence="4" type="ORF">H6P81_004779</name>
</gene>
<evidence type="ECO:0000256" key="2">
    <source>
        <dbReference type="ARBA" id="ARBA00022603"/>
    </source>
</evidence>
<dbReference type="SUPFAM" id="SSF53335">
    <property type="entry name" value="S-adenosyl-L-methionine-dependent methyltransferases"/>
    <property type="match status" value="1"/>
</dbReference>
<keyword evidence="5" id="KW-1185">Reference proteome</keyword>